<dbReference type="Proteomes" id="UP000069935">
    <property type="component" value="Chromosome 2"/>
</dbReference>
<dbReference type="KEGG" id="ati:AL072_14635"/>
<dbReference type="GO" id="GO:0016853">
    <property type="term" value="F:isomerase activity"/>
    <property type="evidence" value="ECO:0007669"/>
    <property type="project" value="UniProtKB-KW"/>
</dbReference>
<evidence type="ECO:0000259" key="1">
    <source>
        <dbReference type="Pfam" id="PF01323"/>
    </source>
</evidence>
<reference evidence="2 3" key="2">
    <citation type="journal article" date="2016" name="Genome Announc.">
        <title>Complete Genome Sequence of a Strain of Azospirillum thiophilum Isolated from a Sulfide Spring.</title>
        <authorList>
            <person name="Fomenkov A."/>
            <person name="Vincze T."/>
            <person name="Grabovich M."/>
            <person name="Anton B.P."/>
            <person name="Dubinina G."/>
            <person name="Orlova M."/>
            <person name="Belousova E."/>
            <person name="Roberts R.J."/>
        </authorList>
    </citation>
    <scope>NUCLEOTIDE SEQUENCE [LARGE SCALE GENOMIC DNA]</scope>
    <source>
        <strain evidence="2 3">BV-S</strain>
    </source>
</reference>
<gene>
    <name evidence="2" type="ORF">AL072_14635</name>
</gene>
<feature type="domain" description="DSBA-like thioredoxin" evidence="1">
    <location>
        <begin position="6"/>
        <end position="192"/>
    </location>
</feature>
<proteinExistence type="predicted"/>
<dbReference type="InterPro" id="IPR036249">
    <property type="entry name" value="Thioredoxin-like_sf"/>
</dbReference>
<dbReference type="SUPFAM" id="SSF52833">
    <property type="entry name" value="Thioredoxin-like"/>
    <property type="match status" value="1"/>
</dbReference>
<accession>A0AAC8ZUW5</accession>
<dbReference type="InterPro" id="IPR001853">
    <property type="entry name" value="DSBA-like_thioredoxin_dom"/>
</dbReference>
<dbReference type="RefSeq" id="WP_045586098.1">
    <property type="nucleotide sequence ID" value="NZ_CP012402.1"/>
</dbReference>
<dbReference type="GO" id="GO:0016491">
    <property type="term" value="F:oxidoreductase activity"/>
    <property type="evidence" value="ECO:0007669"/>
    <property type="project" value="InterPro"/>
</dbReference>
<evidence type="ECO:0000313" key="2">
    <source>
        <dbReference type="EMBL" id="ALG72356.1"/>
    </source>
</evidence>
<organism evidence="2 3">
    <name type="scientific">Azospirillum thiophilum</name>
    <dbReference type="NCBI Taxonomy" id="528244"/>
    <lineage>
        <taxon>Bacteria</taxon>
        <taxon>Pseudomonadati</taxon>
        <taxon>Pseudomonadota</taxon>
        <taxon>Alphaproteobacteria</taxon>
        <taxon>Rhodospirillales</taxon>
        <taxon>Azospirillaceae</taxon>
        <taxon>Azospirillum</taxon>
    </lineage>
</organism>
<evidence type="ECO:0000313" key="3">
    <source>
        <dbReference type="Proteomes" id="UP000069935"/>
    </source>
</evidence>
<keyword evidence="2" id="KW-0413">Isomerase</keyword>
<dbReference type="Gene3D" id="3.40.30.10">
    <property type="entry name" value="Glutaredoxin"/>
    <property type="match status" value="1"/>
</dbReference>
<name>A0AAC8ZUW5_9PROT</name>
<reference evidence="3" key="1">
    <citation type="submission" date="2015-08" db="EMBL/GenBank/DDBJ databases">
        <title>Complete Genome Sequence of Azospirillum thiophilum BV-S.</title>
        <authorList>
            <person name="Fomenkov A."/>
            <person name="Vincze T."/>
            <person name="Grabovich M."/>
            <person name="Dubinina G."/>
            <person name="Orlova M."/>
            <person name="Belousova E."/>
            <person name="Roberts R.J."/>
        </authorList>
    </citation>
    <scope>NUCLEOTIDE SEQUENCE [LARGE SCALE GENOMIC DNA]</scope>
    <source>
        <strain evidence="3">BV-S</strain>
    </source>
</reference>
<dbReference type="AlphaFoldDB" id="A0AAC8ZUW5"/>
<protein>
    <submittedName>
        <fullName evidence="2">Protein-disulfide isomerase</fullName>
    </submittedName>
</protein>
<dbReference type="CDD" id="cd03025">
    <property type="entry name" value="DsbA_FrnE_like"/>
    <property type="match status" value="1"/>
</dbReference>
<dbReference type="Pfam" id="PF01323">
    <property type="entry name" value="DSBA"/>
    <property type="match status" value="1"/>
</dbReference>
<dbReference type="EMBL" id="CP012402">
    <property type="protein sequence ID" value="ALG72356.1"/>
    <property type="molecule type" value="Genomic_DNA"/>
</dbReference>
<keyword evidence="3" id="KW-1185">Reference proteome</keyword>
<sequence length="218" mass="22874">MSQTKTVIYLFDPLCGWCYGASPALASLAGLAGLALDLLPTGLFSGAGARPMDEGFAAYAWANDQRIQAMTGQPFSGLYRTRILADRRRPFDSGPATQALTAVSVTAPEREFQALAAIQAARYVDGRDVTAAQTLSDILAGLGLAAAAALVAGREGGQDGALTAATAARVERGRQLMAEHRANGVPTLLFDDGSHRRKLDSDILFSKPGRLAALLRAL</sequence>